<dbReference type="OrthoDB" id="10297783at2759"/>
<name>A0A0V1BHQ6_TRISP</name>
<dbReference type="AlphaFoldDB" id="A0A0V1BHQ6"/>
<sequence>MSQPLGCPEKRPNQRLTLDATGEINSRQPVEKLWRNRIDQSPSPLRTPPFVETQKAGNNEASKPMPLVGRLETSQRWAAAAEQAASERVVVAERKFCPSINQ</sequence>
<dbReference type="InParanoid" id="A0A0V1BHQ6"/>
<feature type="region of interest" description="Disordered" evidence="1">
    <location>
        <begin position="1"/>
        <end position="22"/>
    </location>
</feature>
<protein>
    <submittedName>
        <fullName evidence="2">Uncharacterized protein</fullName>
    </submittedName>
</protein>
<accession>A0A0V1BHQ6</accession>
<gene>
    <name evidence="2" type="ORF">T01_5324</name>
</gene>
<proteinExistence type="predicted"/>
<evidence type="ECO:0000256" key="1">
    <source>
        <dbReference type="SAM" id="MobiDB-lite"/>
    </source>
</evidence>
<dbReference type="EMBL" id="JYDH01000040">
    <property type="protein sequence ID" value="KRY36740.1"/>
    <property type="molecule type" value="Genomic_DNA"/>
</dbReference>
<feature type="region of interest" description="Disordered" evidence="1">
    <location>
        <begin position="35"/>
        <end position="65"/>
    </location>
</feature>
<reference evidence="2 3" key="1">
    <citation type="submission" date="2015-01" db="EMBL/GenBank/DDBJ databases">
        <title>Evolution of Trichinella species and genotypes.</title>
        <authorList>
            <person name="Korhonen P.K."/>
            <person name="Edoardo P."/>
            <person name="Giuseppe L.R."/>
            <person name="Gasser R.B."/>
        </authorList>
    </citation>
    <scope>NUCLEOTIDE SEQUENCE [LARGE SCALE GENOMIC DNA]</scope>
    <source>
        <strain evidence="2">ISS3</strain>
    </source>
</reference>
<comment type="caution">
    <text evidence="2">The sequence shown here is derived from an EMBL/GenBank/DDBJ whole genome shotgun (WGS) entry which is preliminary data.</text>
</comment>
<dbReference type="Proteomes" id="UP000054776">
    <property type="component" value="Unassembled WGS sequence"/>
</dbReference>
<evidence type="ECO:0000313" key="2">
    <source>
        <dbReference type="EMBL" id="KRY36740.1"/>
    </source>
</evidence>
<evidence type="ECO:0000313" key="3">
    <source>
        <dbReference type="Proteomes" id="UP000054776"/>
    </source>
</evidence>
<keyword evidence="3" id="KW-1185">Reference proteome</keyword>
<organism evidence="2 3">
    <name type="scientific">Trichinella spiralis</name>
    <name type="common">Trichina worm</name>
    <dbReference type="NCBI Taxonomy" id="6334"/>
    <lineage>
        <taxon>Eukaryota</taxon>
        <taxon>Metazoa</taxon>
        <taxon>Ecdysozoa</taxon>
        <taxon>Nematoda</taxon>
        <taxon>Enoplea</taxon>
        <taxon>Dorylaimia</taxon>
        <taxon>Trichinellida</taxon>
        <taxon>Trichinellidae</taxon>
        <taxon>Trichinella</taxon>
    </lineage>
</organism>